<dbReference type="Pfam" id="PF14614">
    <property type="entry name" value="DUF4450"/>
    <property type="match status" value="1"/>
</dbReference>
<protein>
    <submittedName>
        <fullName evidence="1">DUF4450 domain-containing protein</fullName>
    </submittedName>
</protein>
<evidence type="ECO:0000313" key="2">
    <source>
        <dbReference type="Proteomes" id="UP000309594"/>
    </source>
</evidence>
<dbReference type="Gene3D" id="1.50.10.10">
    <property type="match status" value="1"/>
</dbReference>
<dbReference type="InterPro" id="IPR028028">
    <property type="entry name" value="DUF4450"/>
</dbReference>
<name>A0A4U1GBR8_9SPHI</name>
<proteinExistence type="predicted"/>
<dbReference type="RefSeq" id="WP_136880443.1">
    <property type="nucleotide sequence ID" value="NZ_SWDX01000004.1"/>
</dbReference>
<comment type="caution">
    <text evidence="1">The sequence shown here is derived from an EMBL/GenBank/DDBJ whole genome shotgun (WGS) entry which is preliminary data.</text>
</comment>
<evidence type="ECO:0000313" key="1">
    <source>
        <dbReference type="EMBL" id="TKC61415.1"/>
    </source>
</evidence>
<dbReference type="GO" id="GO:0005975">
    <property type="term" value="P:carbohydrate metabolic process"/>
    <property type="evidence" value="ECO:0007669"/>
    <property type="project" value="InterPro"/>
</dbReference>
<organism evidence="1 2">
    <name type="scientific">Pedobacter hiemivivus</name>
    <dbReference type="NCBI Taxonomy" id="2530454"/>
    <lineage>
        <taxon>Bacteria</taxon>
        <taxon>Pseudomonadati</taxon>
        <taxon>Bacteroidota</taxon>
        <taxon>Sphingobacteriia</taxon>
        <taxon>Sphingobacteriales</taxon>
        <taxon>Sphingobacteriaceae</taxon>
        <taxon>Pedobacter</taxon>
    </lineage>
</organism>
<dbReference type="InterPro" id="IPR008928">
    <property type="entry name" value="6-hairpin_glycosidase_sf"/>
</dbReference>
<accession>A0A4U1GBR8</accession>
<dbReference type="AlphaFoldDB" id="A0A4U1GBR8"/>
<dbReference type="InterPro" id="IPR012341">
    <property type="entry name" value="6hp_glycosidase-like_sf"/>
</dbReference>
<dbReference type="EMBL" id="SWDX01000004">
    <property type="protein sequence ID" value="TKC61415.1"/>
    <property type="molecule type" value="Genomic_DNA"/>
</dbReference>
<sequence>MINQYFLFRNREFYGVFLLLYFSLNSLFAQELYPPKLIPGNWHNEQRSLRYHPEGTDFVIKNGNRRFTRALYGTNTAFRVEAGDLPEFAMYMPGMGGNLKFGLIVGAQSKWLIAAENIEARYRAGAMIYSIKDRLLGNGTLHLEILALSNSEGLVLKARFENVKPEVTLLWAFGGASGKNFSRSGDMGPDPESVFYLKAANCKDNVYAINGNSFRLSYGKGKSLIGTFPSNNLKVANAADQHTPAELDRSSGKESPVLTGKLTAENATDFYFLIQNPDSDTLKKYWTPAEQFKRAEASRLAIANQVQINTPDPFMNTIGGALSIASDGIWESPSYMHGAIGWRMRLNGWRGAYTADPLGWHDRARTHFSAYAKSQVLSPEKGPVVADTALNLARSKEAMGTAMFSNGYISRDPNGKSLRPHHYDMNLVYIDQLLWHFNWTGDLKFVREMWPLLKRHLAWEKRTFDPDGDGLYDAYAAIWASDALQYSGGAVTHSSAYNYRSNYTAAKIAKLLNEDGSPYQKEADKILKAMNAQLWMPAKGWFAEYKDGLGLKQLHPAAALWTIYHSIDSDVPDAFQAWQSLRYVDTGLPHMAIKANGLKDEGYYTLSTTNWMPYEWSLNNVVLAESTHTALANWQAGRTEEAFKLWKSEILSSMYMGGSPGNFVQISHYDANRGEAYRDFGDPVGINSRTLVEGLFGIVPDALNHTLVIRPGLPAAWDHASLKIPDLSFDFKRTEDKDVYTLIPSFSKALDLKMRVKARGTALKSVKVNGKDVKWTNVETAIGLPEIEIESKPAASYKIELVWSGQNTVKPELKSVYLQGEDFETSFKDAVITKVFDPQNVFKSSQILGGKIKTQVAGDLGNRTVFVQLKRGMFSYWFPLCFELKERESAVKPALDLSSKEWANKKMEPLDLSAYFNDKVTQIFNNKYLSPRPQTTTLQLPVQGIGDWPHPTLKPEINDTGLRNLAGLKNELILPSGLVFKTPGDVTLKNIAYTSQWDNYPQNVSVPLSGKASAVFFLLAGSTNTMQSRMDNGIIRVFYTDGSQEKLALRNPENWWPIEKDLYVDGFAFDTGAPRPLRVHLKSGKIITAAEGNIWNGKEIDGGAATALGIQLDPNKTLSKITLSALCNDVVIGMMGLTLVR</sequence>
<dbReference type="Proteomes" id="UP000309594">
    <property type="component" value="Unassembled WGS sequence"/>
</dbReference>
<dbReference type="SUPFAM" id="SSF48208">
    <property type="entry name" value="Six-hairpin glycosidases"/>
    <property type="match status" value="1"/>
</dbReference>
<dbReference type="CDD" id="cd11747">
    <property type="entry name" value="GH94N_like_1"/>
    <property type="match status" value="1"/>
</dbReference>
<reference evidence="1 2" key="1">
    <citation type="submission" date="2019-04" db="EMBL/GenBank/DDBJ databases">
        <title>Pedobacter sp. RP-1-16 sp. nov., isolated from Arctic soil.</title>
        <authorList>
            <person name="Dahal R.H."/>
            <person name="Kim D.-U."/>
        </authorList>
    </citation>
    <scope>NUCLEOTIDE SEQUENCE [LARGE SCALE GENOMIC DNA]</scope>
    <source>
        <strain evidence="1 2">RP-1-16</strain>
    </source>
</reference>
<gene>
    <name evidence="1" type="ORF">FBD94_12850</name>
</gene>